<keyword evidence="3" id="KW-1185">Reference proteome</keyword>
<organism evidence="2 3">
    <name type="scientific">Sporothrix curviconia</name>
    <dbReference type="NCBI Taxonomy" id="1260050"/>
    <lineage>
        <taxon>Eukaryota</taxon>
        <taxon>Fungi</taxon>
        <taxon>Dikarya</taxon>
        <taxon>Ascomycota</taxon>
        <taxon>Pezizomycotina</taxon>
        <taxon>Sordariomycetes</taxon>
        <taxon>Sordariomycetidae</taxon>
        <taxon>Ophiostomatales</taxon>
        <taxon>Ophiostomataceae</taxon>
        <taxon>Sporothrix</taxon>
    </lineage>
</organism>
<dbReference type="EMBL" id="CAWUHB010000054">
    <property type="protein sequence ID" value="CAK7230564.1"/>
    <property type="molecule type" value="Genomic_DNA"/>
</dbReference>
<sequence>MAIRDRWNRFIRRSDSSTSTMDSNVLSKTFSWRASKASTSTAAASTASSYSDRGLGSSGSGIKTDSGVNAQPGAVSLHAAPPSSSHLDRTIDCPGSGQSKTCNKMPTLDDSSETSLRDDTGLAWSDMTESQRHQARLDAFTIKFGATRSRRLSFEEISPCNTRRPSLEMGP</sequence>
<reference evidence="2 3" key="1">
    <citation type="submission" date="2024-01" db="EMBL/GenBank/DDBJ databases">
        <authorList>
            <person name="Allen C."/>
            <person name="Tagirdzhanova G."/>
        </authorList>
    </citation>
    <scope>NUCLEOTIDE SEQUENCE [LARGE SCALE GENOMIC DNA]</scope>
</reference>
<comment type="caution">
    <text evidence="2">The sequence shown here is derived from an EMBL/GenBank/DDBJ whole genome shotgun (WGS) entry which is preliminary data.</text>
</comment>
<feature type="region of interest" description="Disordered" evidence="1">
    <location>
        <begin position="34"/>
        <end position="116"/>
    </location>
</feature>
<accession>A0ABP0CH82</accession>
<protein>
    <submittedName>
        <fullName evidence="2">Uncharacterized protein</fullName>
    </submittedName>
</protein>
<feature type="compositionally biased region" description="Low complexity" evidence="1">
    <location>
        <begin position="34"/>
        <end position="49"/>
    </location>
</feature>
<feature type="compositionally biased region" description="Polar residues" evidence="1">
    <location>
        <begin position="60"/>
        <end position="69"/>
    </location>
</feature>
<evidence type="ECO:0000313" key="3">
    <source>
        <dbReference type="Proteomes" id="UP001642405"/>
    </source>
</evidence>
<gene>
    <name evidence="2" type="ORF">SCUCBS95973_007617</name>
</gene>
<evidence type="ECO:0000313" key="2">
    <source>
        <dbReference type="EMBL" id="CAK7230564.1"/>
    </source>
</evidence>
<dbReference type="Proteomes" id="UP001642405">
    <property type="component" value="Unassembled WGS sequence"/>
</dbReference>
<proteinExistence type="predicted"/>
<name>A0ABP0CH82_9PEZI</name>
<evidence type="ECO:0000256" key="1">
    <source>
        <dbReference type="SAM" id="MobiDB-lite"/>
    </source>
</evidence>